<dbReference type="GO" id="GO:0003677">
    <property type="term" value="F:DNA binding"/>
    <property type="evidence" value="ECO:0007669"/>
    <property type="project" value="UniProtKB-KW"/>
</dbReference>
<name>A0A2M6P0K6_9BACT</name>
<dbReference type="InterPro" id="IPR013762">
    <property type="entry name" value="Integrase-like_cat_sf"/>
</dbReference>
<dbReference type="EMBL" id="PFBW01000154">
    <property type="protein sequence ID" value="PIR77237.1"/>
    <property type="molecule type" value="Genomic_DNA"/>
</dbReference>
<dbReference type="Pfam" id="PF00589">
    <property type="entry name" value="Phage_integrase"/>
    <property type="match status" value="1"/>
</dbReference>
<dbReference type="GO" id="GO:0006310">
    <property type="term" value="P:DNA recombination"/>
    <property type="evidence" value="ECO:0007669"/>
    <property type="project" value="UniProtKB-KW"/>
</dbReference>
<feature type="domain" description="Tyr recombinase" evidence="4">
    <location>
        <begin position="1"/>
        <end position="83"/>
    </location>
</feature>
<dbReference type="InterPro" id="IPR050090">
    <property type="entry name" value="Tyrosine_recombinase_XerCD"/>
</dbReference>
<protein>
    <submittedName>
        <fullName evidence="5">Recombinase</fullName>
    </submittedName>
</protein>
<proteinExistence type="inferred from homology"/>
<dbReference type="SUPFAM" id="SSF56349">
    <property type="entry name" value="DNA breaking-rejoining enzymes"/>
    <property type="match status" value="1"/>
</dbReference>
<comment type="similarity">
    <text evidence="1">Belongs to the 'phage' integrase family.</text>
</comment>
<dbReference type="Proteomes" id="UP000228528">
    <property type="component" value="Unassembled WGS sequence"/>
</dbReference>
<evidence type="ECO:0000313" key="6">
    <source>
        <dbReference type="Proteomes" id="UP000228528"/>
    </source>
</evidence>
<feature type="non-terminal residue" evidence="5">
    <location>
        <position position="1"/>
    </location>
</feature>
<evidence type="ECO:0000256" key="3">
    <source>
        <dbReference type="ARBA" id="ARBA00023172"/>
    </source>
</evidence>
<comment type="caution">
    <text evidence="5">The sequence shown here is derived from an EMBL/GenBank/DDBJ whole genome shotgun (WGS) entry which is preliminary data.</text>
</comment>
<keyword evidence="3" id="KW-0233">DNA recombination</keyword>
<dbReference type="GO" id="GO:0015074">
    <property type="term" value="P:DNA integration"/>
    <property type="evidence" value="ECO:0007669"/>
    <property type="project" value="InterPro"/>
</dbReference>
<dbReference type="InterPro" id="IPR011010">
    <property type="entry name" value="DNA_brk_join_enz"/>
</dbReference>
<evidence type="ECO:0000313" key="5">
    <source>
        <dbReference type="EMBL" id="PIR77237.1"/>
    </source>
</evidence>
<gene>
    <name evidence="5" type="ORF">COU30_03575</name>
</gene>
<dbReference type="PROSITE" id="PS51898">
    <property type="entry name" value="TYR_RECOMBINASE"/>
    <property type="match status" value="1"/>
</dbReference>
<dbReference type="Gene3D" id="1.10.443.10">
    <property type="entry name" value="Intergrase catalytic core"/>
    <property type="match status" value="1"/>
</dbReference>
<accession>A0A2M6P0K6</accession>
<evidence type="ECO:0000256" key="1">
    <source>
        <dbReference type="ARBA" id="ARBA00008857"/>
    </source>
</evidence>
<reference evidence="6" key="1">
    <citation type="submission" date="2017-09" db="EMBL/GenBank/DDBJ databases">
        <title>Depth-based differentiation of microbial function through sediment-hosted aquifers and enrichment of novel symbionts in the deep terrestrial subsurface.</title>
        <authorList>
            <person name="Probst A.J."/>
            <person name="Ladd B."/>
            <person name="Jarett J.K."/>
            <person name="Geller-Mcgrath D.E."/>
            <person name="Sieber C.M.K."/>
            <person name="Emerson J.B."/>
            <person name="Anantharaman K."/>
            <person name="Thomas B.C."/>
            <person name="Malmstrom R."/>
            <person name="Stieglmeier M."/>
            <person name="Klingl A."/>
            <person name="Woyke T."/>
            <person name="Ryan C.M."/>
            <person name="Banfield J.F."/>
        </authorList>
    </citation>
    <scope>NUCLEOTIDE SEQUENCE [LARGE SCALE GENOMIC DNA]</scope>
</reference>
<keyword evidence="2" id="KW-0238">DNA-binding</keyword>
<dbReference type="AlphaFoldDB" id="A0A2M6P0K6"/>
<organism evidence="5 6">
    <name type="scientific">Candidatus Magasanikbacteria bacterium CG10_big_fil_rev_8_21_14_0_10_38_6</name>
    <dbReference type="NCBI Taxonomy" id="1974647"/>
    <lineage>
        <taxon>Bacteria</taxon>
        <taxon>Candidatus Magasanikiibacteriota</taxon>
    </lineage>
</organism>
<dbReference type="InterPro" id="IPR002104">
    <property type="entry name" value="Integrase_catalytic"/>
</dbReference>
<sequence>LFESERGGKLSIRTIQKVFYSILRKACIQKPATFHSLRHSFATHLLENGVDVRYVQALLGHSNIQTTQIYTKVTNPALKRIVSPF</sequence>
<evidence type="ECO:0000256" key="2">
    <source>
        <dbReference type="ARBA" id="ARBA00023125"/>
    </source>
</evidence>
<dbReference type="PANTHER" id="PTHR30349:SF41">
    <property type="entry name" value="INTEGRASE_RECOMBINASE PROTEIN MJ0367-RELATED"/>
    <property type="match status" value="1"/>
</dbReference>
<dbReference type="PANTHER" id="PTHR30349">
    <property type="entry name" value="PHAGE INTEGRASE-RELATED"/>
    <property type="match status" value="1"/>
</dbReference>
<evidence type="ECO:0000259" key="4">
    <source>
        <dbReference type="PROSITE" id="PS51898"/>
    </source>
</evidence>